<feature type="chain" id="PRO_5045533372" evidence="1">
    <location>
        <begin position="22"/>
        <end position="128"/>
    </location>
</feature>
<evidence type="ECO:0000313" key="4">
    <source>
        <dbReference type="Proteomes" id="UP001589647"/>
    </source>
</evidence>
<sequence>MRRVLAVAALLAAALALFLYARGSGPAPLTLTSVGTRYAVTVSIPRPTTGRVAAEVRVTSGDPHTVTLSTVMPGMGHATPEITADQRQPGRYAAEGELFPMAGVWELSVRLSGAAGEEVLVVKAPITE</sequence>
<evidence type="ECO:0000259" key="2">
    <source>
        <dbReference type="Pfam" id="PF13115"/>
    </source>
</evidence>
<comment type="caution">
    <text evidence="3">The sequence shown here is derived from an EMBL/GenBank/DDBJ whole genome shotgun (WGS) entry which is preliminary data.</text>
</comment>
<evidence type="ECO:0000256" key="1">
    <source>
        <dbReference type="SAM" id="SignalP"/>
    </source>
</evidence>
<feature type="domain" description="YtkA-like" evidence="2">
    <location>
        <begin position="38"/>
        <end position="109"/>
    </location>
</feature>
<dbReference type="EMBL" id="JBHMEI010000053">
    <property type="protein sequence ID" value="MFB9207414.1"/>
    <property type="molecule type" value="Genomic_DNA"/>
</dbReference>
<accession>A0ABV5IS99</accession>
<evidence type="ECO:0000313" key="3">
    <source>
        <dbReference type="EMBL" id="MFB9207414.1"/>
    </source>
</evidence>
<gene>
    <name evidence="3" type="ORF">ACFFV7_39940</name>
</gene>
<dbReference type="Proteomes" id="UP001589647">
    <property type="component" value="Unassembled WGS sequence"/>
</dbReference>
<reference evidence="3 4" key="1">
    <citation type="submission" date="2024-09" db="EMBL/GenBank/DDBJ databases">
        <authorList>
            <person name="Sun Q."/>
            <person name="Mori K."/>
        </authorList>
    </citation>
    <scope>NUCLEOTIDE SEQUENCE [LARGE SCALE GENOMIC DNA]</scope>
    <source>
        <strain evidence="3 4">CCM 3426</strain>
    </source>
</reference>
<feature type="signal peptide" evidence="1">
    <location>
        <begin position="1"/>
        <end position="21"/>
    </location>
</feature>
<dbReference type="RefSeq" id="WP_189653704.1">
    <property type="nucleotide sequence ID" value="NZ_BMRC01000046.1"/>
</dbReference>
<name>A0ABV5IS99_9ACTN</name>
<dbReference type="Pfam" id="PF13115">
    <property type="entry name" value="YtkA"/>
    <property type="match status" value="1"/>
</dbReference>
<dbReference type="InterPro" id="IPR032693">
    <property type="entry name" value="YtkA-like_dom"/>
</dbReference>
<protein>
    <submittedName>
        <fullName evidence="3">FixH family protein</fullName>
    </submittedName>
</protein>
<proteinExistence type="predicted"/>
<organism evidence="3 4">
    <name type="scientific">Nonomuraea spiralis</name>
    <dbReference type="NCBI Taxonomy" id="46182"/>
    <lineage>
        <taxon>Bacteria</taxon>
        <taxon>Bacillati</taxon>
        <taxon>Actinomycetota</taxon>
        <taxon>Actinomycetes</taxon>
        <taxon>Streptosporangiales</taxon>
        <taxon>Streptosporangiaceae</taxon>
        <taxon>Nonomuraea</taxon>
    </lineage>
</organism>
<keyword evidence="4" id="KW-1185">Reference proteome</keyword>
<keyword evidence="1" id="KW-0732">Signal</keyword>